<accession>A0A4R6ULZ7</accession>
<keyword evidence="3" id="KW-1185">Reference proteome</keyword>
<evidence type="ECO:0000313" key="3">
    <source>
        <dbReference type="Proteomes" id="UP000295705"/>
    </source>
</evidence>
<dbReference type="InterPro" id="IPR001347">
    <property type="entry name" value="SIS_dom"/>
</dbReference>
<dbReference type="GO" id="GO:1901135">
    <property type="term" value="P:carbohydrate derivative metabolic process"/>
    <property type="evidence" value="ECO:0007669"/>
    <property type="project" value="InterPro"/>
</dbReference>
<dbReference type="EMBL" id="SNYO01000016">
    <property type="protein sequence ID" value="TDQ46423.1"/>
    <property type="molecule type" value="Genomic_DNA"/>
</dbReference>
<feature type="domain" description="SIS" evidence="1">
    <location>
        <begin position="39"/>
        <end position="193"/>
    </location>
</feature>
<dbReference type="OrthoDB" id="9810929at2"/>
<dbReference type="Gene3D" id="3.40.50.10490">
    <property type="entry name" value="Glucose-6-phosphate isomerase like protein, domain 1"/>
    <property type="match status" value="1"/>
</dbReference>
<dbReference type="GO" id="GO:0016853">
    <property type="term" value="F:isomerase activity"/>
    <property type="evidence" value="ECO:0007669"/>
    <property type="project" value="UniProtKB-KW"/>
</dbReference>
<dbReference type="PANTHER" id="PTHR30390:SF6">
    <property type="entry name" value="DNAA INITIATOR-ASSOCIATING PROTEIN DIAA"/>
    <property type="match status" value="1"/>
</dbReference>
<dbReference type="PANTHER" id="PTHR30390">
    <property type="entry name" value="SEDOHEPTULOSE 7-PHOSPHATE ISOMERASE / DNAA INITIATOR-ASSOCIATING FACTOR FOR REPLICATION INITIATION"/>
    <property type="match status" value="1"/>
</dbReference>
<dbReference type="InterPro" id="IPR046348">
    <property type="entry name" value="SIS_dom_sf"/>
</dbReference>
<organism evidence="2 3">
    <name type="scientific">Actinomycetospora succinea</name>
    <dbReference type="NCBI Taxonomy" id="663603"/>
    <lineage>
        <taxon>Bacteria</taxon>
        <taxon>Bacillati</taxon>
        <taxon>Actinomycetota</taxon>
        <taxon>Actinomycetes</taxon>
        <taxon>Pseudonocardiales</taxon>
        <taxon>Pseudonocardiaceae</taxon>
        <taxon>Actinomycetospora</taxon>
    </lineage>
</organism>
<evidence type="ECO:0000313" key="2">
    <source>
        <dbReference type="EMBL" id="TDQ46423.1"/>
    </source>
</evidence>
<evidence type="ECO:0000259" key="1">
    <source>
        <dbReference type="PROSITE" id="PS51464"/>
    </source>
</evidence>
<dbReference type="Proteomes" id="UP000295705">
    <property type="component" value="Unassembled WGS sequence"/>
</dbReference>
<dbReference type="RefSeq" id="WP_133830159.1">
    <property type="nucleotide sequence ID" value="NZ_BAABHR010000031.1"/>
</dbReference>
<comment type="caution">
    <text evidence="2">The sequence shown here is derived from an EMBL/GenBank/DDBJ whole genome shotgun (WGS) entry which is preliminary data.</text>
</comment>
<name>A0A4R6ULZ7_9PSEU</name>
<keyword evidence="2" id="KW-0413">Isomerase</keyword>
<proteinExistence type="predicted"/>
<protein>
    <submittedName>
        <fullName evidence="2">D-sedoheptulose 7-phosphate isomerase</fullName>
    </submittedName>
</protein>
<dbReference type="CDD" id="cd05006">
    <property type="entry name" value="SIS_GmhA"/>
    <property type="match status" value="1"/>
</dbReference>
<gene>
    <name evidence="2" type="ORF">EV188_11651</name>
</gene>
<dbReference type="GO" id="GO:0097367">
    <property type="term" value="F:carbohydrate derivative binding"/>
    <property type="evidence" value="ECO:0007669"/>
    <property type="project" value="InterPro"/>
</dbReference>
<dbReference type="InterPro" id="IPR035461">
    <property type="entry name" value="GmhA/DiaA"/>
</dbReference>
<dbReference type="SUPFAM" id="SSF53697">
    <property type="entry name" value="SIS domain"/>
    <property type="match status" value="1"/>
</dbReference>
<dbReference type="Pfam" id="PF13580">
    <property type="entry name" value="SIS_2"/>
    <property type="match status" value="1"/>
</dbReference>
<dbReference type="PROSITE" id="PS51464">
    <property type="entry name" value="SIS"/>
    <property type="match status" value="1"/>
</dbReference>
<sequence>MSHEIVSHEIVRRHLGGLRGTLDGLAGESERLERWGVELATRLRHGSRLLAAGNGGSAAEAQHLTAELVGRYRGEREPLSAIALHADTSAVTALGNDYGYDEVFARQVRAHGRPGDVLVLLSTSGRSPNLVAAAEAGRALGVTVWAMTGPGPNPLAAAATDALCLPGETPSVQEAHLVTVHLLCEVVDRVLAPSPRAVAEELVS</sequence>
<dbReference type="InterPro" id="IPR050099">
    <property type="entry name" value="SIS_GmhA/DiaA_subfam"/>
</dbReference>
<dbReference type="AlphaFoldDB" id="A0A4R6ULZ7"/>
<reference evidence="2 3" key="1">
    <citation type="submission" date="2019-03" db="EMBL/GenBank/DDBJ databases">
        <title>Genomic Encyclopedia of Type Strains, Phase IV (KMG-IV): sequencing the most valuable type-strain genomes for metagenomic binning, comparative biology and taxonomic classification.</title>
        <authorList>
            <person name="Goeker M."/>
        </authorList>
    </citation>
    <scope>NUCLEOTIDE SEQUENCE [LARGE SCALE GENOMIC DNA]</scope>
    <source>
        <strain evidence="2 3">DSM 45775</strain>
    </source>
</reference>